<keyword evidence="4 8" id="KW-0812">Transmembrane</keyword>
<feature type="transmembrane region" description="Helical" evidence="8">
    <location>
        <begin position="179"/>
        <end position="204"/>
    </location>
</feature>
<dbReference type="InterPro" id="IPR050277">
    <property type="entry name" value="Sodium:Solute_Symporter"/>
</dbReference>
<dbReference type="Proteomes" id="UP001297600">
    <property type="component" value="Unassembled WGS sequence"/>
</dbReference>
<feature type="transmembrane region" description="Helical" evidence="8">
    <location>
        <begin position="263"/>
        <end position="289"/>
    </location>
</feature>
<dbReference type="Pfam" id="PF00474">
    <property type="entry name" value="SSF"/>
    <property type="match status" value="1"/>
</dbReference>
<feature type="transmembrane region" description="Helical" evidence="8">
    <location>
        <begin position="77"/>
        <end position="95"/>
    </location>
</feature>
<feature type="transmembrane region" description="Helical" evidence="8">
    <location>
        <begin position="116"/>
        <end position="141"/>
    </location>
</feature>
<proteinExistence type="inferred from homology"/>
<feature type="transmembrane region" description="Helical" evidence="8">
    <location>
        <begin position="366"/>
        <end position="388"/>
    </location>
</feature>
<dbReference type="EMBL" id="JAKNCT010000002">
    <property type="protein sequence ID" value="MCG5030174.1"/>
    <property type="molecule type" value="Genomic_DNA"/>
</dbReference>
<feature type="transmembrane region" description="Helical" evidence="8">
    <location>
        <begin position="315"/>
        <end position="345"/>
    </location>
</feature>
<dbReference type="RefSeq" id="WP_237977830.1">
    <property type="nucleotide sequence ID" value="NZ_JAKNCT010000002.1"/>
</dbReference>
<reference evidence="9 10" key="1">
    <citation type="submission" date="2022-02" db="EMBL/GenBank/DDBJ databases">
        <title>Mesosutterella porci, a novel member of the family Sutterellaceae from pig feces.</title>
        <authorList>
            <person name="Wylensek D."/>
            <person name="Clavel T."/>
        </authorList>
    </citation>
    <scope>NUCLEOTIDE SEQUENCE [LARGE SCALE GENOMIC DNA]</scope>
    <source>
        <strain evidence="10">oilRF-744-wt-GAM-9</strain>
    </source>
</reference>
<evidence type="ECO:0000313" key="9">
    <source>
        <dbReference type="EMBL" id="MCG5030174.1"/>
    </source>
</evidence>
<evidence type="ECO:0000256" key="3">
    <source>
        <dbReference type="ARBA" id="ARBA00022448"/>
    </source>
</evidence>
<keyword evidence="3" id="KW-0813">Transport</keyword>
<feature type="transmembrane region" description="Helical" evidence="8">
    <location>
        <begin position="37"/>
        <end position="54"/>
    </location>
</feature>
<evidence type="ECO:0000256" key="8">
    <source>
        <dbReference type="SAM" id="Phobius"/>
    </source>
</evidence>
<dbReference type="PANTHER" id="PTHR48086">
    <property type="entry name" value="SODIUM/PROLINE SYMPORTER-RELATED"/>
    <property type="match status" value="1"/>
</dbReference>
<sequence>MSLVGFLLLYMAVSIGIGLYAATRVKTTADYALAGRSLPLAMVITATFATWFGSETVLGLPGRFIKEGLAGVVEEPYGSGMALILVGAFFAGKLYKMNLLTIGSFYRHRYGRGIELACSIFIIISYLGWVAAQVSALGLVLNLVTEGAVSVTLGMIIGTCVVLFYTMYGGMWSVAMTDFFQMILIIVGLAVIAVFAGDLAGGAGKVFSYAEQRGLFQALPEPTASGWLFWISSAMTMMIGSIPQQDVFQRVMSAKNGRVAVAGPIIGGVVYILFASVPMFIVVAASMIMPDAAGRMLDNDPQHLLPTLVRDYMPMWLRVLFFGAVLSAVMSTASATILAPSTTFVENVLKNFTHVNEKHEVRTMRLTVLAFTLLVLIYALSVEGTAIYDMVAMAYQFPVVGAFWPLVLGLYWKKATRLGCAISIILGGLSWAILTLTPLGEVLPSVLVGFVVAGIGMVVGSLLPVRQNRADVAEWEAESKRVEYRPAV</sequence>
<keyword evidence="5 8" id="KW-1133">Transmembrane helix</keyword>
<comment type="similarity">
    <text evidence="2 7">Belongs to the sodium:solute symporter (SSF) (TC 2.A.21) family.</text>
</comment>
<name>A0ABS9MNH9_9BURK</name>
<evidence type="ECO:0000256" key="5">
    <source>
        <dbReference type="ARBA" id="ARBA00022989"/>
    </source>
</evidence>
<feature type="transmembrane region" description="Helical" evidence="8">
    <location>
        <begin position="6"/>
        <end position="25"/>
    </location>
</feature>
<feature type="transmembrane region" description="Helical" evidence="8">
    <location>
        <begin position="224"/>
        <end position="242"/>
    </location>
</feature>
<evidence type="ECO:0000256" key="2">
    <source>
        <dbReference type="ARBA" id="ARBA00006434"/>
    </source>
</evidence>
<dbReference type="Gene3D" id="1.20.1730.10">
    <property type="entry name" value="Sodium/glucose cotransporter"/>
    <property type="match status" value="1"/>
</dbReference>
<dbReference type="InterPro" id="IPR038377">
    <property type="entry name" value="Na/Glc_symporter_sf"/>
</dbReference>
<feature type="transmembrane region" description="Helical" evidence="8">
    <location>
        <begin position="147"/>
        <end position="167"/>
    </location>
</feature>
<dbReference type="PROSITE" id="PS50283">
    <property type="entry name" value="NA_SOLUT_SYMP_3"/>
    <property type="match status" value="1"/>
</dbReference>
<gene>
    <name evidence="9" type="ORF">MAF45_01720</name>
</gene>
<evidence type="ECO:0000256" key="1">
    <source>
        <dbReference type="ARBA" id="ARBA00004141"/>
    </source>
</evidence>
<evidence type="ECO:0000256" key="6">
    <source>
        <dbReference type="ARBA" id="ARBA00023136"/>
    </source>
</evidence>
<feature type="transmembrane region" description="Helical" evidence="8">
    <location>
        <begin position="442"/>
        <end position="463"/>
    </location>
</feature>
<evidence type="ECO:0000256" key="7">
    <source>
        <dbReference type="RuleBase" id="RU362091"/>
    </source>
</evidence>
<dbReference type="InterPro" id="IPR001734">
    <property type="entry name" value="Na/solute_symporter"/>
</dbReference>
<feature type="transmembrane region" description="Helical" evidence="8">
    <location>
        <begin position="418"/>
        <end position="436"/>
    </location>
</feature>
<evidence type="ECO:0000313" key="10">
    <source>
        <dbReference type="Proteomes" id="UP001297600"/>
    </source>
</evidence>
<protein>
    <submittedName>
        <fullName evidence="9">Sodium:solute symporter family protein</fullName>
    </submittedName>
</protein>
<organism evidence="9 10">
    <name type="scientific">Mesosutterella porci</name>
    <dbReference type="NCBI Taxonomy" id="2915351"/>
    <lineage>
        <taxon>Bacteria</taxon>
        <taxon>Pseudomonadati</taxon>
        <taxon>Pseudomonadota</taxon>
        <taxon>Betaproteobacteria</taxon>
        <taxon>Burkholderiales</taxon>
        <taxon>Sutterellaceae</taxon>
        <taxon>Mesosutterella</taxon>
    </lineage>
</organism>
<accession>A0ABS9MNH9</accession>
<comment type="subcellular location">
    <subcellularLocation>
        <location evidence="1">Membrane</location>
        <topology evidence="1">Multi-pass membrane protein</topology>
    </subcellularLocation>
</comment>
<dbReference type="CDD" id="cd11474">
    <property type="entry name" value="SLC5sbd_CHT"/>
    <property type="match status" value="1"/>
</dbReference>
<feature type="transmembrane region" description="Helical" evidence="8">
    <location>
        <begin position="394"/>
        <end position="411"/>
    </location>
</feature>
<keyword evidence="10" id="KW-1185">Reference proteome</keyword>
<dbReference type="PANTHER" id="PTHR48086:SF7">
    <property type="entry name" value="SODIUM-SOLUTE SYMPORTER-RELATED"/>
    <property type="match status" value="1"/>
</dbReference>
<evidence type="ECO:0000256" key="4">
    <source>
        <dbReference type="ARBA" id="ARBA00022692"/>
    </source>
</evidence>
<comment type="caution">
    <text evidence="9">The sequence shown here is derived from an EMBL/GenBank/DDBJ whole genome shotgun (WGS) entry which is preliminary data.</text>
</comment>
<keyword evidence="6 8" id="KW-0472">Membrane</keyword>